<sequence length="188" mass="20771">MLPVFKLLKLALVISAVFGAAIFSTSPNGLKTSLLLLANAFVDITRVAIDGPNTTIYDLDHPGYLDYISTEDKLLLVLFYGPDNDSDALEADLQEIYNSMYNDITVVKINGKMHSDAVDYASISTLPTVLVYDENRRITQFSRFNNSKLLEEKIAELAKHSRSGKKAGSGAKIMHLGPDWMPEGVTRE</sequence>
<dbReference type="AlphaFoldDB" id="A0A8J7MCX3"/>
<evidence type="ECO:0000313" key="2">
    <source>
        <dbReference type="EMBL" id="MBK1791424.1"/>
    </source>
</evidence>
<dbReference type="CDD" id="cd02947">
    <property type="entry name" value="TRX_family"/>
    <property type="match status" value="1"/>
</dbReference>
<dbReference type="Gene3D" id="3.40.30.10">
    <property type="entry name" value="Glutaredoxin"/>
    <property type="match status" value="1"/>
</dbReference>
<evidence type="ECO:0000259" key="1">
    <source>
        <dbReference type="Pfam" id="PF00085"/>
    </source>
</evidence>
<evidence type="ECO:0000313" key="3">
    <source>
        <dbReference type="Proteomes" id="UP000624703"/>
    </source>
</evidence>
<name>A0A8J7MCX3_9BACT</name>
<dbReference type="InterPro" id="IPR036249">
    <property type="entry name" value="Thioredoxin-like_sf"/>
</dbReference>
<organism evidence="2 3">
    <name type="scientific">Persicirhabdus sediminis</name>
    <dbReference type="NCBI Taxonomy" id="454144"/>
    <lineage>
        <taxon>Bacteria</taxon>
        <taxon>Pseudomonadati</taxon>
        <taxon>Verrucomicrobiota</taxon>
        <taxon>Verrucomicrobiia</taxon>
        <taxon>Verrucomicrobiales</taxon>
        <taxon>Verrucomicrobiaceae</taxon>
        <taxon>Persicirhabdus</taxon>
    </lineage>
</organism>
<protein>
    <submittedName>
        <fullName evidence="2">Thioredoxin family protein</fullName>
    </submittedName>
</protein>
<dbReference type="Pfam" id="PF00085">
    <property type="entry name" value="Thioredoxin"/>
    <property type="match status" value="1"/>
</dbReference>
<keyword evidence="3" id="KW-1185">Reference proteome</keyword>
<comment type="caution">
    <text evidence="2">The sequence shown here is derived from an EMBL/GenBank/DDBJ whole genome shotgun (WGS) entry which is preliminary data.</text>
</comment>
<dbReference type="InterPro" id="IPR013766">
    <property type="entry name" value="Thioredoxin_domain"/>
</dbReference>
<dbReference type="Proteomes" id="UP000624703">
    <property type="component" value="Unassembled WGS sequence"/>
</dbReference>
<dbReference type="RefSeq" id="WP_200311430.1">
    <property type="nucleotide sequence ID" value="NZ_JAENIM010000039.1"/>
</dbReference>
<dbReference type="EMBL" id="JAENIM010000039">
    <property type="protein sequence ID" value="MBK1791424.1"/>
    <property type="molecule type" value="Genomic_DNA"/>
</dbReference>
<proteinExistence type="predicted"/>
<gene>
    <name evidence="2" type="ORF">JIN82_09700</name>
</gene>
<accession>A0A8J7MCX3</accession>
<reference evidence="2" key="1">
    <citation type="submission" date="2021-01" db="EMBL/GenBank/DDBJ databases">
        <title>Modified the classification status of verrucomicrobia.</title>
        <authorList>
            <person name="Feng X."/>
        </authorList>
    </citation>
    <scope>NUCLEOTIDE SEQUENCE</scope>
    <source>
        <strain evidence="2">_KCTC 22039</strain>
    </source>
</reference>
<dbReference type="SUPFAM" id="SSF52833">
    <property type="entry name" value="Thioredoxin-like"/>
    <property type="match status" value="1"/>
</dbReference>
<feature type="domain" description="Thioredoxin" evidence="1">
    <location>
        <begin position="64"/>
        <end position="155"/>
    </location>
</feature>